<name>A0A2D0PK42_ICTPU</name>
<dbReference type="OrthoDB" id="8939517at2759"/>
<gene>
    <name evidence="4" type="primary">si:ch211-86h15.1</name>
</gene>
<feature type="region of interest" description="Disordered" evidence="1">
    <location>
        <begin position="312"/>
        <end position="364"/>
    </location>
</feature>
<feature type="region of interest" description="Disordered" evidence="1">
    <location>
        <begin position="172"/>
        <end position="195"/>
    </location>
</feature>
<accession>A0A2D0PK42</accession>
<feature type="domain" description="DUF4806" evidence="2">
    <location>
        <begin position="473"/>
        <end position="548"/>
    </location>
</feature>
<dbReference type="GeneID" id="108255151"/>
<dbReference type="RefSeq" id="XP_017306359.2">
    <property type="nucleotide sequence ID" value="XM_017450870.3"/>
</dbReference>
<evidence type="ECO:0000256" key="1">
    <source>
        <dbReference type="SAM" id="MobiDB-lite"/>
    </source>
</evidence>
<proteinExistence type="predicted"/>
<feature type="compositionally biased region" description="Basic and acidic residues" evidence="1">
    <location>
        <begin position="82"/>
        <end position="100"/>
    </location>
</feature>
<keyword evidence="3" id="KW-1185">Reference proteome</keyword>
<evidence type="ECO:0000313" key="4">
    <source>
        <dbReference type="RefSeq" id="XP_017306359.2"/>
    </source>
</evidence>
<dbReference type="Proteomes" id="UP000221080">
    <property type="component" value="Chromosome 21"/>
</dbReference>
<feature type="compositionally biased region" description="Basic residues" evidence="1">
    <location>
        <begin position="350"/>
        <end position="363"/>
    </location>
</feature>
<dbReference type="Pfam" id="PF16064">
    <property type="entry name" value="DUF4806"/>
    <property type="match status" value="1"/>
</dbReference>
<reference evidence="4" key="2">
    <citation type="submission" date="2025-08" db="UniProtKB">
        <authorList>
            <consortium name="RefSeq"/>
        </authorList>
    </citation>
    <scope>IDENTIFICATION</scope>
    <source>
        <tissue evidence="4">Blood</tissue>
    </source>
</reference>
<organism evidence="3 4">
    <name type="scientific">Ictalurus punctatus</name>
    <name type="common">Channel catfish</name>
    <name type="synonym">Silurus punctatus</name>
    <dbReference type="NCBI Taxonomy" id="7998"/>
    <lineage>
        <taxon>Eukaryota</taxon>
        <taxon>Metazoa</taxon>
        <taxon>Chordata</taxon>
        <taxon>Craniata</taxon>
        <taxon>Vertebrata</taxon>
        <taxon>Euteleostomi</taxon>
        <taxon>Actinopterygii</taxon>
        <taxon>Neopterygii</taxon>
        <taxon>Teleostei</taxon>
        <taxon>Ostariophysi</taxon>
        <taxon>Siluriformes</taxon>
        <taxon>Ictaluridae</taxon>
        <taxon>Ictalurus</taxon>
    </lineage>
</organism>
<dbReference type="InterPro" id="IPR032071">
    <property type="entry name" value="DUF4806"/>
</dbReference>
<reference evidence="3" key="1">
    <citation type="journal article" date="2016" name="Nat. Commun.">
        <title>The channel catfish genome sequence provides insights into the evolution of scale formation in teleosts.</title>
        <authorList>
            <person name="Liu Z."/>
            <person name="Liu S."/>
            <person name="Yao J."/>
            <person name="Bao L."/>
            <person name="Zhang J."/>
            <person name="Li Y."/>
            <person name="Jiang C."/>
            <person name="Sun L."/>
            <person name="Wang R."/>
            <person name="Zhang Y."/>
            <person name="Zhou T."/>
            <person name="Zeng Q."/>
            <person name="Fu Q."/>
            <person name="Gao S."/>
            <person name="Li N."/>
            <person name="Koren S."/>
            <person name="Jiang Y."/>
            <person name="Zimin A."/>
            <person name="Xu P."/>
            <person name="Phillippy A.M."/>
            <person name="Geng X."/>
            <person name="Song L."/>
            <person name="Sun F."/>
            <person name="Li C."/>
            <person name="Wang X."/>
            <person name="Chen A."/>
            <person name="Jin Y."/>
            <person name="Yuan Z."/>
            <person name="Yang Y."/>
            <person name="Tan S."/>
            <person name="Peatman E."/>
            <person name="Lu J."/>
            <person name="Qin Z."/>
            <person name="Dunham R."/>
            <person name="Li Z."/>
            <person name="Sonstegard T."/>
            <person name="Feng J."/>
            <person name="Danzmann R.G."/>
            <person name="Schroeder S."/>
            <person name="Scheffler B."/>
            <person name="Duke M.V."/>
            <person name="Ballard L."/>
            <person name="Kucuktas H."/>
            <person name="Kaltenboeck L."/>
            <person name="Liu H."/>
            <person name="Armbruster J."/>
            <person name="Xie Y."/>
            <person name="Kirby M.L."/>
            <person name="Tian Y."/>
            <person name="Flanagan M.E."/>
            <person name="Mu W."/>
            <person name="Waldbieser G.C."/>
        </authorList>
    </citation>
    <scope>NUCLEOTIDE SEQUENCE [LARGE SCALE GENOMIC DNA]</scope>
    <source>
        <strain evidence="3">SDA103</strain>
    </source>
</reference>
<dbReference type="AlphaFoldDB" id="A0A2D0PK42"/>
<dbReference type="PANTHER" id="PTHR34153">
    <property type="entry name" value="SI:CH211-262H13.3-RELATED-RELATED"/>
    <property type="match status" value="1"/>
</dbReference>
<feature type="region of interest" description="Disordered" evidence="1">
    <location>
        <begin position="588"/>
        <end position="611"/>
    </location>
</feature>
<feature type="compositionally biased region" description="Low complexity" evidence="1">
    <location>
        <begin position="172"/>
        <end position="184"/>
    </location>
</feature>
<feature type="region of interest" description="Disordered" evidence="1">
    <location>
        <begin position="70"/>
        <end position="116"/>
    </location>
</feature>
<protein>
    <submittedName>
        <fullName evidence="4">Uncharacterized protein si:ch211-86h15.1</fullName>
    </submittedName>
</protein>
<evidence type="ECO:0000313" key="3">
    <source>
        <dbReference type="Proteomes" id="UP000221080"/>
    </source>
</evidence>
<dbReference type="PANTHER" id="PTHR34153:SF2">
    <property type="entry name" value="SI:CH211-262H13.3-RELATED"/>
    <property type="match status" value="1"/>
</dbReference>
<evidence type="ECO:0000259" key="2">
    <source>
        <dbReference type="Pfam" id="PF16064"/>
    </source>
</evidence>
<dbReference type="KEGG" id="ipu:108255151"/>
<sequence length="611" mass="68382">MTNLQSLSIFLTERLMLAAQEIFKAVEVTVTEYHDEISRSRQENELLKSRLLEAGIQVYPELQPGLSVFHGETCAGSEQGDQDEKIEVKQEPSASREEPRVPPPQTSVPEEPVSPTACLEDEHRIEEMLHPQMTDSSASPLVRAHQCMQIKEETDELRSGLATEIFCVSQSSISDDPSSANASNHTSGHETELDGLSSMHNASQLPLTSRVNSGQPKSCVNYDPAEQDKELQRRERTFHIVKFSGMETVAVVPSEWYDAGKTLWPNYETVKCMERAVKRRETPGMDWDRYNCTILKTYGNYSAARQALKSFSSSTSDVQSDEGEEVNTNPKSIHYLEESDVDSDQNKSRTPLKKQRTHQKVHRFPSSATQTVDLNKPHTMASKTTHPPLTPLASVISCPEMNTSSWEGQLLFHPTCRGRTGTGPILCTAAQLHMLTLMEQVKHEQTQILGMLNGLNTKLDANTELQGFFDTPKDLKFPLDTIEDVEHFEAWLAEAANTGSKNNLIKILSTLGGQDVKKVTWNILAHIFSDNVSKRICWKGANQKLKFSGMNTKGLLIRAVRNCKVSSNSTEEEISKHAIRWFNLASDRGGGRKERHRLSTAGRTTDEQNSE</sequence>